<evidence type="ECO:0000313" key="2">
    <source>
        <dbReference type="Proteomes" id="UP000054851"/>
    </source>
</evidence>
<comment type="caution">
    <text evidence="1">The sequence shown here is derived from an EMBL/GenBank/DDBJ whole genome shotgun (WGS) entry which is preliminary data.</text>
</comment>
<protein>
    <submittedName>
        <fullName evidence="1">Uncharacterized protein</fullName>
    </submittedName>
</protein>
<dbReference type="RefSeq" id="WP_061172369.1">
    <property type="nucleotide sequence ID" value="NZ_FCOA02000053.1"/>
</dbReference>
<dbReference type="STRING" id="1777140.AWB79_07355"/>
<name>A0A158DQ44_9BURK</name>
<accession>A0A158DQ44</accession>
<proteinExistence type="predicted"/>
<dbReference type="Proteomes" id="UP000054851">
    <property type="component" value="Unassembled WGS sequence"/>
</dbReference>
<keyword evidence="2" id="KW-1185">Reference proteome</keyword>
<reference evidence="1" key="1">
    <citation type="submission" date="2016-01" db="EMBL/GenBank/DDBJ databases">
        <authorList>
            <person name="Peeters C."/>
        </authorList>
    </citation>
    <scope>NUCLEOTIDE SEQUENCE</scope>
    <source>
        <strain evidence="1">LMG 29322</strain>
    </source>
</reference>
<dbReference type="EMBL" id="FCOA02000053">
    <property type="protein sequence ID" value="SAK96613.1"/>
    <property type="molecule type" value="Genomic_DNA"/>
</dbReference>
<dbReference type="OrthoDB" id="9132156at2"/>
<organism evidence="1 2">
    <name type="scientific">Caballeronia hypogeia</name>
    <dbReference type="NCBI Taxonomy" id="1777140"/>
    <lineage>
        <taxon>Bacteria</taxon>
        <taxon>Pseudomonadati</taxon>
        <taxon>Pseudomonadota</taxon>
        <taxon>Betaproteobacteria</taxon>
        <taxon>Burkholderiales</taxon>
        <taxon>Burkholderiaceae</taxon>
        <taxon>Caballeronia</taxon>
    </lineage>
</organism>
<evidence type="ECO:0000313" key="1">
    <source>
        <dbReference type="EMBL" id="SAK96613.1"/>
    </source>
</evidence>
<sequence length="98" mass="11041">MYSMGAYFVEIIPQSVTGKGWTADARFSRQADYRKHAEVLKISYPSQLIEPTRALAERAVLQWAREFVKTSSEVIESSLRIQEETTNADAVHSADPAH</sequence>
<dbReference type="AlphaFoldDB" id="A0A158DQ44"/>
<gene>
    <name evidence="1" type="ORF">AWB79_07355</name>
</gene>